<dbReference type="RefSeq" id="WP_013810869.1">
    <property type="nucleotide sequence ID" value="NC_015565.1"/>
</dbReference>
<accession>F6B642</accession>
<dbReference type="GO" id="GO:0102559">
    <property type="term" value="F:peptide chain release factor N(5)-glutamine methyltransferase activity"/>
    <property type="evidence" value="ECO:0007669"/>
    <property type="project" value="UniProtKB-EC"/>
</dbReference>
<dbReference type="KEGG" id="dca:Desca_2647"/>
<dbReference type="InterPro" id="IPR029063">
    <property type="entry name" value="SAM-dependent_MTases_sf"/>
</dbReference>
<dbReference type="PANTHER" id="PTHR18895">
    <property type="entry name" value="HEMK METHYLTRANSFERASE"/>
    <property type="match status" value="1"/>
</dbReference>
<dbReference type="AlphaFoldDB" id="F6B642"/>
<protein>
    <recommendedName>
        <fullName evidence="4">Release factor glutamine methyltransferase</fullName>
        <shortName evidence="4">RF MTase</shortName>
        <ecNumber evidence="4">2.1.1.297</ecNumber>
    </recommendedName>
    <alternativeName>
        <fullName evidence="4">N5-glutamine methyltransferase PrmC</fullName>
    </alternativeName>
    <alternativeName>
        <fullName evidence="4">Protein-(glutamine-N5) MTase PrmC</fullName>
    </alternativeName>
    <alternativeName>
        <fullName evidence="4">Protein-glutamine N-methyltransferase PrmC</fullName>
    </alternativeName>
</protein>
<dbReference type="EMBL" id="CP002736">
    <property type="protein sequence ID" value="AEF95465.1"/>
    <property type="molecule type" value="Genomic_DNA"/>
</dbReference>
<sequence length="293" mass="31589">MQIHQALIKGRQYLKQQNVASYSLDSQVLLSHITGLDRTGLITRGDQPLTPAQLQQYEKLLERRAGGEPVAYLTGHKEFMGLDFIVSPAVLIPRPDTELMVERAVSLLRQSGARPLPAVDVGTGSGAIAVTLAHLVPGLQVYAIDISPDALAVARQNAARHGVADRVKFCQGNLLEPIPADLQGKVSVITANLPYIPTGDISGLMTDVKDFEPRLALDGGPDGLALYRKLIPRAHRLLHPGGHLLMEIGPGQGAAAKALLPAASWTARLELDLAGRERLVEGEKRRFRLEGIS</sequence>
<keyword evidence="8" id="KW-1185">Reference proteome</keyword>
<evidence type="ECO:0000256" key="1">
    <source>
        <dbReference type="ARBA" id="ARBA00022603"/>
    </source>
</evidence>
<dbReference type="NCBIfam" id="TIGR03534">
    <property type="entry name" value="RF_mod_PrmC"/>
    <property type="match status" value="1"/>
</dbReference>
<proteinExistence type="inferred from homology"/>
<feature type="domain" description="Release factor glutamine methyltransferase N-terminal" evidence="6">
    <location>
        <begin position="5"/>
        <end position="75"/>
    </location>
</feature>
<comment type="catalytic activity">
    <reaction evidence="4">
        <text>L-glutaminyl-[peptide chain release factor] + S-adenosyl-L-methionine = N(5)-methyl-L-glutaminyl-[peptide chain release factor] + S-adenosyl-L-homocysteine + H(+)</text>
        <dbReference type="Rhea" id="RHEA:42896"/>
        <dbReference type="Rhea" id="RHEA-COMP:10271"/>
        <dbReference type="Rhea" id="RHEA-COMP:10272"/>
        <dbReference type="ChEBI" id="CHEBI:15378"/>
        <dbReference type="ChEBI" id="CHEBI:30011"/>
        <dbReference type="ChEBI" id="CHEBI:57856"/>
        <dbReference type="ChEBI" id="CHEBI:59789"/>
        <dbReference type="ChEBI" id="CHEBI:61891"/>
        <dbReference type="EC" id="2.1.1.297"/>
    </reaction>
</comment>
<keyword evidence="3 4" id="KW-0949">S-adenosyl-L-methionine</keyword>
<dbReference type="Proteomes" id="UP000009226">
    <property type="component" value="Chromosome"/>
</dbReference>
<dbReference type="STRING" id="868595.Desca_2647"/>
<keyword evidence="2 4" id="KW-0808">Transferase</keyword>
<dbReference type="Gene3D" id="3.40.50.150">
    <property type="entry name" value="Vaccinia Virus protein VP39"/>
    <property type="match status" value="1"/>
</dbReference>
<evidence type="ECO:0000256" key="3">
    <source>
        <dbReference type="ARBA" id="ARBA00022691"/>
    </source>
</evidence>
<evidence type="ECO:0000313" key="8">
    <source>
        <dbReference type="Proteomes" id="UP000009226"/>
    </source>
</evidence>
<dbReference type="InterPro" id="IPR050320">
    <property type="entry name" value="N5-glutamine_MTase"/>
</dbReference>
<evidence type="ECO:0000313" key="7">
    <source>
        <dbReference type="EMBL" id="AEF95465.1"/>
    </source>
</evidence>
<feature type="binding site" evidence="4">
    <location>
        <position position="145"/>
    </location>
    <ligand>
        <name>S-adenosyl-L-methionine</name>
        <dbReference type="ChEBI" id="CHEBI:59789"/>
    </ligand>
</feature>
<dbReference type="HAMAP" id="MF_02126">
    <property type="entry name" value="RF_methyltr_PrmC"/>
    <property type="match status" value="1"/>
</dbReference>
<dbReference type="InterPro" id="IPR040758">
    <property type="entry name" value="PrmC_N"/>
</dbReference>
<dbReference type="InterPro" id="IPR019874">
    <property type="entry name" value="RF_methyltr_PrmC"/>
</dbReference>
<dbReference type="HOGENOM" id="CLU_018398_3_1_9"/>
<dbReference type="Gene3D" id="1.10.8.10">
    <property type="entry name" value="DNA helicase RuvA subunit, C-terminal domain"/>
    <property type="match status" value="1"/>
</dbReference>
<evidence type="ECO:0000256" key="2">
    <source>
        <dbReference type="ARBA" id="ARBA00022679"/>
    </source>
</evidence>
<feature type="domain" description="Methyltransferase" evidence="5">
    <location>
        <begin position="118"/>
        <end position="247"/>
    </location>
</feature>
<comment type="caution">
    <text evidence="4">Lacks conserved residue(s) required for the propagation of feature annotation.</text>
</comment>
<organism evidence="7 8">
    <name type="scientific">Desulfotomaculum nigrificans (strain DSM 14880 / VKM B-2319 / CO-1-SRB)</name>
    <name type="common">Desulfotomaculum carboxydivorans</name>
    <dbReference type="NCBI Taxonomy" id="868595"/>
    <lineage>
        <taxon>Bacteria</taxon>
        <taxon>Bacillati</taxon>
        <taxon>Bacillota</taxon>
        <taxon>Clostridia</taxon>
        <taxon>Eubacteriales</taxon>
        <taxon>Desulfotomaculaceae</taxon>
        <taxon>Desulfotomaculum</taxon>
    </lineage>
</organism>
<evidence type="ECO:0000256" key="4">
    <source>
        <dbReference type="HAMAP-Rule" id="MF_02126"/>
    </source>
</evidence>
<comment type="function">
    <text evidence="4">Methylates the class 1 translation termination release factors RF1/PrfA and RF2/PrfB on the glutamine residue of the universally conserved GGQ motif.</text>
</comment>
<dbReference type="eggNOG" id="COG2890">
    <property type="taxonomic scope" value="Bacteria"/>
</dbReference>
<comment type="similarity">
    <text evidence="4">Belongs to the protein N5-glutamine methyltransferase family. PrmC subfamily.</text>
</comment>
<dbReference type="Pfam" id="PF17827">
    <property type="entry name" value="PrmC_N"/>
    <property type="match status" value="1"/>
</dbReference>
<dbReference type="NCBIfam" id="TIGR00536">
    <property type="entry name" value="hemK_fam"/>
    <property type="match status" value="1"/>
</dbReference>
<dbReference type="InterPro" id="IPR025714">
    <property type="entry name" value="Methyltranfer_dom"/>
</dbReference>
<dbReference type="InterPro" id="IPR004556">
    <property type="entry name" value="HemK-like"/>
</dbReference>
<dbReference type="PANTHER" id="PTHR18895:SF74">
    <property type="entry name" value="MTRF1L RELEASE FACTOR GLUTAMINE METHYLTRANSFERASE"/>
    <property type="match status" value="1"/>
</dbReference>
<dbReference type="CDD" id="cd02440">
    <property type="entry name" value="AdoMet_MTases"/>
    <property type="match status" value="1"/>
</dbReference>
<name>F6B642_DESCC</name>
<evidence type="ECO:0000259" key="5">
    <source>
        <dbReference type="Pfam" id="PF13847"/>
    </source>
</evidence>
<dbReference type="GO" id="GO:0032259">
    <property type="term" value="P:methylation"/>
    <property type="evidence" value="ECO:0007669"/>
    <property type="project" value="UniProtKB-KW"/>
</dbReference>
<feature type="binding site" evidence="4">
    <location>
        <begin position="122"/>
        <end position="126"/>
    </location>
    <ligand>
        <name>S-adenosyl-L-methionine</name>
        <dbReference type="ChEBI" id="CHEBI:59789"/>
    </ligand>
</feature>
<dbReference type="Pfam" id="PF13847">
    <property type="entry name" value="Methyltransf_31"/>
    <property type="match status" value="1"/>
</dbReference>
<evidence type="ECO:0000259" key="6">
    <source>
        <dbReference type="Pfam" id="PF17827"/>
    </source>
</evidence>
<feature type="binding site" evidence="4">
    <location>
        <position position="192"/>
    </location>
    <ligand>
        <name>S-adenosyl-L-methionine</name>
        <dbReference type="ChEBI" id="CHEBI:59789"/>
    </ligand>
</feature>
<keyword evidence="1 4" id="KW-0489">Methyltransferase</keyword>
<gene>
    <name evidence="4" type="primary">prmC</name>
    <name evidence="7" type="ordered locus">Desca_2647</name>
</gene>
<dbReference type="SUPFAM" id="SSF53335">
    <property type="entry name" value="S-adenosyl-L-methionine-dependent methyltransferases"/>
    <property type="match status" value="1"/>
</dbReference>
<dbReference type="EC" id="2.1.1.297" evidence="4"/>
<reference evidence="7" key="1">
    <citation type="submission" date="2011-05" db="EMBL/GenBank/DDBJ databases">
        <title>Complete sequence of Desulfotomaculum carboxydivorans CO-1-SRB.</title>
        <authorList>
            <consortium name="US DOE Joint Genome Institute"/>
            <person name="Lucas S."/>
            <person name="Han J."/>
            <person name="Lapidus A."/>
            <person name="Cheng J.-F."/>
            <person name="Goodwin L."/>
            <person name="Pitluck S."/>
            <person name="Peters L."/>
            <person name="Mikhailova N."/>
            <person name="Lu M."/>
            <person name="Han C."/>
            <person name="Tapia R."/>
            <person name="Land M."/>
            <person name="Hauser L."/>
            <person name="Kyrpides N."/>
            <person name="Ivanova N."/>
            <person name="Pagani I."/>
            <person name="Stams A."/>
            <person name="Plugge C."/>
            <person name="Muyzer G."/>
            <person name="Kuever J."/>
            <person name="Parshina S."/>
            <person name="Ivanova A."/>
            <person name="Nazina T."/>
            <person name="Woyke T."/>
        </authorList>
    </citation>
    <scope>NUCLEOTIDE SEQUENCE [LARGE SCALE GENOMIC DNA]</scope>
    <source>
        <strain evidence="7">CO-1-SRB</strain>
    </source>
</reference>